<organism evidence="2 3">
    <name type="scientific">Rhodococcus zopfii</name>
    <dbReference type="NCBI Taxonomy" id="43772"/>
    <lineage>
        <taxon>Bacteria</taxon>
        <taxon>Bacillati</taxon>
        <taxon>Actinomycetota</taxon>
        <taxon>Actinomycetes</taxon>
        <taxon>Mycobacteriales</taxon>
        <taxon>Nocardiaceae</taxon>
        <taxon>Rhodococcus</taxon>
    </lineage>
</organism>
<evidence type="ECO:0000313" key="3">
    <source>
        <dbReference type="Proteomes" id="UP001275440"/>
    </source>
</evidence>
<dbReference type="InterPro" id="IPR036567">
    <property type="entry name" value="RHF-like"/>
</dbReference>
<gene>
    <name evidence="2" type="ORF">F8M49_22945</name>
</gene>
<reference evidence="2 3" key="1">
    <citation type="submission" date="2019-10" db="EMBL/GenBank/DDBJ databases">
        <title>Draft Genome Assembly of Rhodococcus zopfii DSM44189.</title>
        <authorList>
            <person name="Sutton J.M."/>
            <person name="Akob D.M."/>
            <person name="Bushman T.J."/>
        </authorList>
    </citation>
    <scope>NUCLEOTIDE SEQUENCE [LARGE SCALE GENOMIC DNA]</scope>
    <source>
        <strain evidence="2 3">DSM 44189</strain>
    </source>
</reference>
<accession>A0ABU3WU45</accession>
<feature type="region of interest" description="Disordered" evidence="1">
    <location>
        <begin position="97"/>
        <end position="120"/>
    </location>
</feature>
<dbReference type="Pfam" id="PF02482">
    <property type="entry name" value="Ribosomal_S30AE"/>
    <property type="match status" value="1"/>
</dbReference>
<dbReference type="InterPro" id="IPR003489">
    <property type="entry name" value="RHF/RaiA"/>
</dbReference>
<evidence type="ECO:0000256" key="1">
    <source>
        <dbReference type="SAM" id="MobiDB-lite"/>
    </source>
</evidence>
<evidence type="ECO:0000313" key="2">
    <source>
        <dbReference type="EMBL" id="MDV2477527.1"/>
    </source>
</evidence>
<keyword evidence="3" id="KW-1185">Reference proteome</keyword>
<dbReference type="SUPFAM" id="SSF69754">
    <property type="entry name" value="Ribosome binding protein Y (YfiA homologue)"/>
    <property type="match status" value="1"/>
</dbReference>
<sequence>MQVQLNKDGNIQVDEDIVRRLEGELESALERFGDRITRVEIHLGDENAAKAGVDDKRCVLEVRVAGQQPIAVTHHAGSVKEAFDGAVDRLQNLLDSRLGRTGNHKGGPSIRHMQVDKDAP</sequence>
<dbReference type="Gene3D" id="3.30.160.100">
    <property type="entry name" value="Ribosome hibernation promotion factor-like"/>
    <property type="match status" value="1"/>
</dbReference>
<proteinExistence type="predicted"/>
<name>A0ABU3WU45_9NOCA</name>
<protein>
    <submittedName>
        <fullName evidence="2">HPF/RaiA family ribosome-associated protein</fullName>
    </submittedName>
</protein>
<comment type="caution">
    <text evidence="2">The sequence shown here is derived from an EMBL/GenBank/DDBJ whole genome shotgun (WGS) entry which is preliminary data.</text>
</comment>
<dbReference type="Proteomes" id="UP001275440">
    <property type="component" value="Unassembled WGS sequence"/>
</dbReference>
<dbReference type="EMBL" id="WBMO01000005">
    <property type="protein sequence ID" value="MDV2477527.1"/>
    <property type="molecule type" value="Genomic_DNA"/>
</dbReference>